<evidence type="ECO:0000313" key="3">
    <source>
        <dbReference type="Proteomes" id="UP000820977"/>
    </source>
</evidence>
<evidence type="ECO:0000256" key="1">
    <source>
        <dbReference type="SAM" id="SignalP"/>
    </source>
</evidence>
<protein>
    <submittedName>
        <fullName evidence="2">DUF3078 domain-containing protein</fullName>
    </submittedName>
</protein>
<feature type="signal peptide" evidence="1">
    <location>
        <begin position="1"/>
        <end position="20"/>
    </location>
</feature>
<evidence type="ECO:0000313" key="2">
    <source>
        <dbReference type="EMBL" id="NPE25708.1"/>
    </source>
</evidence>
<dbReference type="RefSeq" id="WP_172345174.1">
    <property type="nucleotide sequence ID" value="NZ_CASYYZ010000080.1"/>
</dbReference>
<dbReference type="InterPro" id="IPR021428">
    <property type="entry name" value="DUF3078"/>
</dbReference>
<dbReference type="Proteomes" id="UP000820977">
    <property type="component" value="Unassembled WGS sequence"/>
</dbReference>
<proteinExistence type="predicted"/>
<dbReference type="Pfam" id="PF11276">
    <property type="entry name" value="DUF3078"/>
    <property type="match status" value="1"/>
</dbReference>
<dbReference type="EMBL" id="JABKKJ010000016">
    <property type="protein sequence ID" value="NPE25708.1"/>
    <property type="molecule type" value="Genomic_DNA"/>
</dbReference>
<gene>
    <name evidence="2" type="ORF">HPS54_09310</name>
</gene>
<organism evidence="2 3">
    <name type="scientific">Xylanibacter caecicola</name>
    <dbReference type="NCBI Taxonomy" id="2736294"/>
    <lineage>
        <taxon>Bacteria</taxon>
        <taxon>Pseudomonadati</taxon>
        <taxon>Bacteroidota</taxon>
        <taxon>Bacteroidia</taxon>
        <taxon>Bacteroidales</taxon>
        <taxon>Prevotellaceae</taxon>
        <taxon>Xylanibacter</taxon>
    </lineage>
</organism>
<sequence>MNIKYILVFAFSLFFLSAGARPDKSKLSATTDTLIVKAYTDSLILYKHLSDSASTARIQNLEYPETDARFFRIFAPATFYHSIAARKMGLGNIQEKDTNDMEGEIDNALLNVYLHRPDLVKNSEKLIVDAGKVKENINAPIRNKVEYVKEAAPLPDEKPEMPVEVIVYKPNFWTFSGDYYLQFLQNYVSGNWYKGGESNYSMVASAMLQANYNNKQKVKFDNKLEMKLGFQTSRSDSLHSFKTSEDLIRYTGKLGLQATKKWYYTLQLIASTQFMRGYKSNDEFVYSDILSPLNINVSIGMDYNVSAFNKKLTGNIQLAPLAYNFRYVGRDALATRYGLDEGKRTKNDFGSEMTADLTWKFSDMIKWKTRLYAYTTYERAEIEWENTISFQLSKYISSNIFVYPRFDDGVKRDDDHGYWQLKEYASLGFAFSF</sequence>
<feature type="chain" id="PRO_5047544430" evidence="1">
    <location>
        <begin position="21"/>
        <end position="433"/>
    </location>
</feature>
<keyword evidence="1" id="KW-0732">Signal</keyword>
<name>A0ABX2B348_9BACT</name>
<keyword evidence="3" id="KW-1185">Reference proteome</keyword>
<accession>A0ABX2B348</accession>
<reference evidence="2 3" key="1">
    <citation type="submission" date="2020-05" db="EMBL/GenBank/DDBJ databases">
        <title>Distinct polysaccharide utilization as determinants for interspecies competition between intestinal Prevotella spp.</title>
        <authorList>
            <person name="Galvez E.J.C."/>
            <person name="Iljazovic A."/>
            <person name="Strowig T."/>
        </authorList>
    </citation>
    <scope>NUCLEOTIDE SEQUENCE [LARGE SCALE GENOMIC DNA]</scope>
    <source>
        <strain evidence="2 3">PCHR</strain>
    </source>
</reference>
<comment type="caution">
    <text evidence="2">The sequence shown here is derived from an EMBL/GenBank/DDBJ whole genome shotgun (WGS) entry which is preliminary data.</text>
</comment>